<feature type="compositionally biased region" description="Basic and acidic residues" evidence="1">
    <location>
        <begin position="323"/>
        <end position="333"/>
    </location>
</feature>
<dbReference type="SUPFAM" id="SSF49562">
    <property type="entry name" value="C2 domain (Calcium/lipid-binding domain, CaLB)"/>
    <property type="match status" value="1"/>
</dbReference>
<name>A0A834L918_RHOSS</name>
<feature type="domain" description="C2" evidence="2">
    <location>
        <begin position="1"/>
        <end position="109"/>
    </location>
</feature>
<accession>A0A834L918</accession>
<protein>
    <recommendedName>
        <fullName evidence="2">C2 domain-containing protein</fullName>
    </recommendedName>
</protein>
<dbReference type="AlphaFoldDB" id="A0A834L918"/>
<dbReference type="InterPro" id="IPR035892">
    <property type="entry name" value="C2_domain_sf"/>
</dbReference>
<gene>
    <name evidence="3" type="ORF">RHSIM_Rhsim12G0024100</name>
</gene>
<dbReference type="PANTHER" id="PTHR32246:SF20">
    <property type="entry name" value="CALCIUM-DEPENDENT LIPID-BINDING (CALB DOMAIN) FAMILY PROTEIN"/>
    <property type="match status" value="1"/>
</dbReference>
<feature type="region of interest" description="Disordered" evidence="1">
    <location>
        <begin position="323"/>
        <end position="358"/>
    </location>
</feature>
<comment type="caution">
    <text evidence="3">The sequence shown here is derived from an EMBL/GenBank/DDBJ whole genome shotgun (WGS) entry which is preliminary data.</text>
</comment>
<reference evidence="3" key="1">
    <citation type="submission" date="2019-11" db="EMBL/GenBank/DDBJ databases">
        <authorList>
            <person name="Liu Y."/>
            <person name="Hou J."/>
            <person name="Li T.-Q."/>
            <person name="Guan C.-H."/>
            <person name="Wu X."/>
            <person name="Wu H.-Z."/>
            <person name="Ling F."/>
            <person name="Zhang R."/>
            <person name="Shi X.-G."/>
            <person name="Ren J.-P."/>
            <person name="Chen E.-F."/>
            <person name="Sun J.-M."/>
        </authorList>
    </citation>
    <scope>NUCLEOTIDE SEQUENCE</scope>
    <source>
        <strain evidence="3">Adult_tree_wgs_1</strain>
        <tissue evidence="3">Leaves</tissue>
    </source>
</reference>
<dbReference type="OrthoDB" id="1915999at2759"/>
<evidence type="ECO:0000313" key="4">
    <source>
        <dbReference type="Proteomes" id="UP000626092"/>
    </source>
</evidence>
<evidence type="ECO:0000259" key="2">
    <source>
        <dbReference type="PROSITE" id="PS50004"/>
    </source>
</evidence>
<dbReference type="PROSITE" id="PS50004">
    <property type="entry name" value="C2"/>
    <property type="match status" value="1"/>
</dbReference>
<dbReference type="Proteomes" id="UP000626092">
    <property type="component" value="Unassembled WGS sequence"/>
</dbReference>
<dbReference type="Gene3D" id="2.60.40.150">
    <property type="entry name" value="C2 domain"/>
    <property type="match status" value="1"/>
</dbReference>
<organism evidence="3 4">
    <name type="scientific">Rhododendron simsii</name>
    <name type="common">Sims's rhododendron</name>
    <dbReference type="NCBI Taxonomy" id="118357"/>
    <lineage>
        <taxon>Eukaryota</taxon>
        <taxon>Viridiplantae</taxon>
        <taxon>Streptophyta</taxon>
        <taxon>Embryophyta</taxon>
        <taxon>Tracheophyta</taxon>
        <taxon>Spermatophyta</taxon>
        <taxon>Magnoliopsida</taxon>
        <taxon>eudicotyledons</taxon>
        <taxon>Gunneridae</taxon>
        <taxon>Pentapetalae</taxon>
        <taxon>asterids</taxon>
        <taxon>Ericales</taxon>
        <taxon>Ericaceae</taxon>
        <taxon>Ericoideae</taxon>
        <taxon>Rhodoreae</taxon>
        <taxon>Rhododendron</taxon>
    </lineage>
</organism>
<dbReference type="EMBL" id="WJXA01000012">
    <property type="protein sequence ID" value="KAF7123681.1"/>
    <property type="molecule type" value="Genomic_DNA"/>
</dbReference>
<dbReference type="SMART" id="SM00239">
    <property type="entry name" value="C2"/>
    <property type="match status" value="1"/>
</dbReference>
<dbReference type="Pfam" id="PF00168">
    <property type="entry name" value="C2"/>
    <property type="match status" value="1"/>
</dbReference>
<evidence type="ECO:0000256" key="1">
    <source>
        <dbReference type="SAM" id="MobiDB-lite"/>
    </source>
</evidence>
<dbReference type="InterPro" id="IPR000008">
    <property type="entry name" value="C2_dom"/>
</dbReference>
<sequence length="358" mass="39400">MGYEVEVTVLSAEGLIWRHHSRLKPCAVVWVDQRSSKYATGVDERGGTCPRWDHKLEIPINTPVDDSCLHIDVVHVESAEGTNQHVLVGSARLPLRDVDLGEPAVNKKLELTLRPSGSPHGNVDLKVAVRETRGYHAPDPYYGREHKSNIGWKPKGCVQAGGAILRTLFGKIKLGTGERVAANDSLEDWVCVENSFPPETGTNQLSLRDVDLGEPAINKKLELTLRPSGSPHGNADVKVAVRETRGYHAPDPYYGPLHKSNIGWMRKGCVPAGGAILRSLFGKIKLGTGERVAANDSLEDWVCVENPSPPERVVHVDKIHKKEAVQRQSDARATRPAANYYGEPSTTVNYDEDLEDLR</sequence>
<keyword evidence="4" id="KW-1185">Reference proteome</keyword>
<evidence type="ECO:0000313" key="3">
    <source>
        <dbReference type="EMBL" id="KAF7123681.1"/>
    </source>
</evidence>
<proteinExistence type="predicted"/>
<dbReference type="PANTHER" id="PTHR32246">
    <property type="entry name" value="INGRESSION PROTEIN FIC1"/>
    <property type="match status" value="1"/>
</dbReference>